<dbReference type="RefSeq" id="WP_128602691.1">
    <property type="nucleotide sequence ID" value="NZ_MLFS01000067.1"/>
</dbReference>
<dbReference type="InterPro" id="IPR023346">
    <property type="entry name" value="Lysozyme-like_dom_sf"/>
</dbReference>
<dbReference type="CDD" id="cd13400">
    <property type="entry name" value="LT_IagB-like"/>
    <property type="match status" value="1"/>
</dbReference>
<dbReference type="Pfam" id="PF01464">
    <property type="entry name" value="SLT"/>
    <property type="match status" value="1"/>
</dbReference>
<evidence type="ECO:0000313" key="3">
    <source>
        <dbReference type="EMBL" id="ORM69912.1"/>
    </source>
</evidence>
<proteinExistence type="predicted"/>
<dbReference type="Proteomes" id="UP000193104">
    <property type="component" value="Unassembled WGS sequence"/>
</dbReference>
<organism evidence="3 4">
    <name type="scientific">Pantoea wallisii</name>
    <dbReference type="NCBI Taxonomy" id="1076551"/>
    <lineage>
        <taxon>Bacteria</taxon>
        <taxon>Pseudomonadati</taxon>
        <taxon>Pseudomonadota</taxon>
        <taxon>Gammaproteobacteria</taxon>
        <taxon>Enterobacterales</taxon>
        <taxon>Erwiniaceae</taxon>
        <taxon>Pantoea</taxon>
    </lineage>
</organism>
<evidence type="ECO:0000313" key="4">
    <source>
        <dbReference type="Proteomes" id="UP000193104"/>
    </source>
</evidence>
<feature type="signal peptide" evidence="1">
    <location>
        <begin position="1"/>
        <end position="19"/>
    </location>
</feature>
<feature type="chain" id="PRO_5012913747" evidence="1">
    <location>
        <begin position="20"/>
        <end position="172"/>
    </location>
</feature>
<dbReference type="STRING" id="1076551.HA48_18610"/>
<accession>A0A1X1CZP9</accession>
<dbReference type="AlphaFoldDB" id="A0A1X1CZP9"/>
<keyword evidence="1" id="KW-0732">Signal</keyword>
<reference evidence="3 4" key="1">
    <citation type="journal article" date="2017" name="Antonie Van Leeuwenhoek">
        <title>Phylogenomic resolution of the bacterial genus Pantoea and its relationship with Erwinia and Tatumella.</title>
        <authorList>
            <person name="Palmer M."/>
            <person name="Steenkamp E.T."/>
            <person name="Coetzee M.P."/>
            <person name="Chan W.Y."/>
            <person name="van Zyl E."/>
            <person name="De Maayer P."/>
            <person name="Coutinho T.A."/>
            <person name="Blom J."/>
            <person name="Smits T.H."/>
            <person name="Duffy B."/>
            <person name="Venter S.N."/>
        </authorList>
    </citation>
    <scope>NUCLEOTIDE SEQUENCE [LARGE SCALE GENOMIC DNA]</scope>
    <source>
        <strain evidence="3 4">LMG 26277</strain>
    </source>
</reference>
<comment type="caution">
    <text evidence="3">The sequence shown here is derived from an EMBL/GenBank/DDBJ whole genome shotgun (WGS) entry which is preliminary data.</text>
</comment>
<dbReference type="EMBL" id="MLFS01000067">
    <property type="protein sequence ID" value="ORM69912.1"/>
    <property type="molecule type" value="Genomic_DNA"/>
</dbReference>
<dbReference type="OrthoDB" id="9808681at2"/>
<feature type="domain" description="Transglycosylase SLT" evidence="2">
    <location>
        <begin position="20"/>
        <end position="136"/>
    </location>
</feature>
<dbReference type="InterPro" id="IPR008258">
    <property type="entry name" value="Transglycosylase_SLT_dom_1"/>
</dbReference>
<protein>
    <submittedName>
        <fullName evidence="3">Lytic transglycosylase</fullName>
    </submittedName>
</protein>
<name>A0A1X1CZP9_9GAMM</name>
<keyword evidence="4" id="KW-1185">Reference proteome</keyword>
<evidence type="ECO:0000259" key="2">
    <source>
        <dbReference type="Pfam" id="PF01464"/>
    </source>
</evidence>
<gene>
    <name evidence="3" type="ORF">HA48_18610</name>
</gene>
<evidence type="ECO:0000256" key="1">
    <source>
        <dbReference type="SAM" id="SignalP"/>
    </source>
</evidence>
<dbReference type="SUPFAM" id="SSF53955">
    <property type="entry name" value="Lysozyme-like"/>
    <property type="match status" value="1"/>
</dbReference>
<sequence>MSPLKLYVVAICFSSSVQADCFKQAGNAFGISPTLLKAIAMKESRLNPSAVNQANRNGSEDVCMMQINSVHFSRLIEFGVTRQRLLSDPCVCVAAGAWVLHGLFRQYGRSWDTIGMYNAGASPARRDIRLRYSLDVKRIYRRLQQNMFPDMPAGSQLAQVHTLSEQNTGAPK</sequence>
<dbReference type="Gene3D" id="1.10.530.10">
    <property type="match status" value="1"/>
</dbReference>